<gene>
    <name evidence="1" type="ORF">HOLleu_42049</name>
</gene>
<dbReference type="EMBL" id="JAIZAY010000025">
    <property type="protein sequence ID" value="KAJ8019388.1"/>
    <property type="molecule type" value="Genomic_DNA"/>
</dbReference>
<evidence type="ECO:0000313" key="2">
    <source>
        <dbReference type="Proteomes" id="UP001152320"/>
    </source>
</evidence>
<organism evidence="1 2">
    <name type="scientific">Holothuria leucospilota</name>
    <name type="common">Black long sea cucumber</name>
    <name type="synonym">Mertensiothuria leucospilota</name>
    <dbReference type="NCBI Taxonomy" id="206669"/>
    <lineage>
        <taxon>Eukaryota</taxon>
        <taxon>Metazoa</taxon>
        <taxon>Echinodermata</taxon>
        <taxon>Eleutherozoa</taxon>
        <taxon>Echinozoa</taxon>
        <taxon>Holothuroidea</taxon>
        <taxon>Aspidochirotacea</taxon>
        <taxon>Aspidochirotida</taxon>
        <taxon>Holothuriidae</taxon>
        <taxon>Holothuria</taxon>
    </lineage>
</organism>
<reference evidence="1" key="1">
    <citation type="submission" date="2021-10" db="EMBL/GenBank/DDBJ databases">
        <title>Tropical sea cucumber genome reveals ecological adaptation and Cuvierian tubules defense mechanism.</title>
        <authorList>
            <person name="Chen T."/>
        </authorList>
    </citation>
    <scope>NUCLEOTIDE SEQUENCE</scope>
    <source>
        <strain evidence="1">Nanhai2018</strain>
        <tissue evidence="1">Muscle</tissue>
    </source>
</reference>
<dbReference type="Proteomes" id="UP001152320">
    <property type="component" value="Unassembled WGS sequence"/>
</dbReference>
<comment type="caution">
    <text evidence="1">The sequence shown here is derived from an EMBL/GenBank/DDBJ whole genome shotgun (WGS) entry which is preliminary data.</text>
</comment>
<dbReference type="AlphaFoldDB" id="A0A9Q0YB05"/>
<keyword evidence="2" id="KW-1185">Reference proteome</keyword>
<evidence type="ECO:0000313" key="1">
    <source>
        <dbReference type="EMBL" id="KAJ8019388.1"/>
    </source>
</evidence>
<protein>
    <submittedName>
        <fullName evidence="1">Uncharacterized protein</fullName>
    </submittedName>
</protein>
<sequence>MLRTLNKEQKQLFNHLYQWTKQKCSNTDTPLPYIAHWWCWHRRITSYQMHNK</sequence>
<proteinExistence type="predicted"/>
<accession>A0A9Q0YB05</accession>
<name>A0A9Q0YB05_HOLLE</name>